<dbReference type="OrthoDB" id="9803101at2"/>
<dbReference type="AlphaFoldDB" id="A0A2U2J9J1"/>
<dbReference type="Pfam" id="PF01042">
    <property type="entry name" value="Ribonuc_L-PSP"/>
    <property type="match status" value="1"/>
</dbReference>
<dbReference type="FunFam" id="3.30.1330.40:FF:000001">
    <property type="entry name" value="L-PSP family endoribonuclease"/>
    <property type="match status" value="1"/>
</dbReference>
<dbReference type="PANTHER" id="PTHR11803:SF39">
    <property type="entry name" value="2-IMINOBUTANOATE_2-IMINOPROPANOATE DEAMINASE"/>
    <property type="match status" value="1"/>
</dbReference>
<dbReference type="Gene3D" id="3.30.1330.40">
    <property type="entry name" value="RutC-like"/>
    <property type="match status" value="1"/>
</dbReference>
<comment type="caution">
    <text evidence="2">The sequence shown here is derived from an EMBL/GenBank/DDBJ whole genome shotgun (WGS) entry which is preliminary data.</text>
</comment>
<dbReference type="SUPFAM" id="SSF55298">
    <property type="entry name" value="YjgF-like"/>
    <property type="match status" value="1"/>
</dbReference>
<dbReference type="InterPro" id="IPR035959">
    <property type="entry name" value="RutC-like_sf"/>
</dbReference>
<dbReference type="CDD" id="cd00448">
    <property type="entry name" value="YjgF_YER057c_UK114_family"/>
    <property type="match status" value="1"/>
</dbReference>
<reference evidence="2 3" key="1">
    <citation type="submission" date="2018-05" db="EMBL/GenBank/DDBJ databases">
        <title>Polaribacter aquimarinus sp. nov., isolated from sediment in a sediment of sea.</title>
        <authorList>
            <person name="Lu D."/>
        </authorList>
    </citation>
    <scope>NUCLEOTIDE SEQUENCE [LARGE SCALE GENOMIC DNA]</scope>
    <source>
        <strain evidence="2 3">ZY113</strain>
    </source>
</reference>
<dbReference type="GO" id="GO:0005829">
    <property type="term" value="C:cytosol"/>
    <property type="evidence" value="ECO:0007669"/>
    <property type="project" value="TreeGrafter"/>
</dbReference>
<evidence type="ECO:0000313" key="3">
    <source>
        <dbReference type="Proteomes" id="UP000245670"/>
    </source>
</evidence>
<organism evidence="2 3">
    <name type="scientific">Polaribacter aquimarinus</name>
    <dbReference type="NCBI Taxonomy" id="2100726"/>
    <lineage>
        <taxon>Bacteria</taxon>
        <taxon>Pseudomonadati</taxon>
        <taxon>Bacteroidota</taxon>
        <taxon>Flavobacteriia</taxon>
        <taxon>Flavobacteriales</taxon>
        <taxon>Flavobacteriaceae</taxon>
    </lineage>
</organism>
<dbReference type="EMBL" id="QFFG01000004">
    <property type="protein sequence ID" value="PWG05016.1"/>
    <property type="molecule type" value="Genomic_DNA"/>
</dbReference>
<keyword evidence="3" id="KW-1185">Reference proteome</keyword>
<protein>
    <submittedName>
        <fullName evidence="2">Reactive intermediate/imine deaminase</fullName>
    </submittedName>
</protein>
<dbReference type="NCBIfam" id="TIGR00004">
    <property type="entry name" value="Rid family detoxifying hydrolase"/>
    <property type="match status" value="1"/>
</dbReference>
<dbReference type="GO" id="GO:0019239">
    <property type="term" value="F:deaminase activity"/>
    <property type="evidence" value="ECO:0007669"/>
    <property type="project" value="TreeGrafter"/>
</dbReference>
<dbReference type="RefSeq" id="WP_109405332.1">
    <property type="nucleotide sequence ID" value="NZ_QFFG01000004.1"/>
</dbReference>
<dbReference type="InterPro" id="IPR006175">
    <property type="entry name" value="YjgF/YER057c/UK114"/>
</dbReference>
<evidence type="ECO:0000256" key="1">
    <source>
        <dbReference type="ARBA" id="ARBA00010552"/>
    </source>
</evidence>
<proteinExistence type="inferred from homology"/>
<dbReference type="Proteomes" id="UP000245670">
    <property type="component" value="Unassembled WGS sequence"/>
</dbReference>
<evidence type="ECO:0000313" key="2">
    <source>
        <dbReference type="EMBL" id="PWG05016.1"/>
    </source>
</evidence>
<dbReference type="PANTHER" id="PTHR11803">
    <property type="entry name" value="2-IMINOBUTANOATE/2-IMINOPROPANOATE DEAMINASE RIDA"/>
    <property type="match status" value="1"/>
</dbReference>
<accession>A0A2U2J9J1</accession>
<name>A0A2U2J9J1_9FLAO</name>
<gene>
    <name evidence="2" type="ORF">DIS07_11170</name>
</gene>
<dbReference type="InterPro" id="IPR006056">
    <property type="entry name" value="RidA"/>
</dbReference>
<comment type="similarity">
    <text evidence="1">Belongs to the RutC family.</text>
</comment>
<sequence>MKTTIKTICILLLFINFGCKKEIKTTIKYYKSHEKSRANVPFSDAVQVNNLYFLTGQIGRNHKTGKLVDGGIKAETKQAILNIQEVLKQHNLTLKNVVKCTVILSDINDFSNMNSIYHTFFNDNLPARTTFAANLVAGAKIEIEVVAAKK</sequence>